<evidence type="ECO:0000256" key="2">
    <source>
        <dbReference type="ARBA" id="ARBA00023315"/>
    </source>
</evidence>
<dbReference type="Proteomes" id="UP000634672">
    <property type="component" value="Unassembled WGS sequence"/>
</dbReference>
<keyword evidence="4" id="KW-1185">Reference proteome</keyword>
<accession>A0ABR7HDA2</accession>
<name>A0ABR7HDA2_9FIRM</name>
<dbReference type="RefSeq" id="WP_187023830.1">
    <property type="nucleotide sequence ID" value="NZ_JACOPB010000016.1"/>
</dbReference>
<protein>
    <submittedName>
        <fullName evidence="3">N-acetyltransferase</fullName>
    </submittedName>
</protein>
<evidence type="ECO:0000313" key="4">
    <source>
        <dbReference type="Proteomes" id="UP000634672"/>
    </source>
</evidence>
<dbReference type="EMBL" id="JACOPB010000016">
    <property type="protein sequence ID" value="MBC5711172.1"/>
    <property type="molecule type" value="Genomic_DNA"/>
</dbReference>
<evidence type="ECO:0000256" key="1">
    <source>
        <dbReference type="ARBA" id="ARBA00022679"/>
    </source>
</evidence>
<reference evidence="3 4" key="1">
    <citation type="submission" date="2020-08" db="EMBL/GenBank/DDBJ databases">
        <title>Genome public.</title>
        <authorList>
            <person name="Liu C."/>
            <person name="Sun Q."/>
        </authorList>
    </citation>
    <scope>NUCLEOTIDE SEQUENCE [LARGE SCALE GENOMIC DNA]</scope>
    <source>
        <strain evidence="3 4">NSJ-66</strain>
    </source>
</reference>
<evidence type="ECO:0000313" key="3">
    <source>
        <dbReference type="EMBL" id="MBC5711172.1"/>
    </source>
</evidence>
<keyword evidence="1" id="KW-0808">Transferase</keyword>
<sequence length="203" mass="23220">MAEFVQIKLNDMISKLGENEVKSILSSFVCPVNKDVETFIKYKAIEFSKQYLSRTTLVYWKSDDGREKCWVGYYTIASKHIRVSKDSISNTTAKRMGNHGSFNPATKEYIVPAPLIAQLGKNFADGNNYLISGSDLLQMATTKVREIQNEIGGRFVYLECEEKCKLLDFYKANGFTVFGKRTLDRDETDLDGEYLIQLLKYLK</sequence>
<dbReference type="PANTHER" id="PTHR36449:SF1">
    <property type="entry name" value="ACETYLTRANSFERASE"/>
    <property type="match status" value="1"/>
</dbReference>
<gene>
    <name evidence="3" type="ORF">H8S75_24870</name>
</gene>
<proteinExistence type="predicted"/>
<dbReference type="Gene3D" id="3.40.630.30">
    <property type="match status" value="1"/>
</dbReference>
<organism evidence="3 4">
    <name type="scientific">Hungatella hominis</name>
    <dbReference type="NCBI Taxonomy" id="2763050"/>
    <lineage>
        <taxon>Bacteria</taxon>
        <taxon>Bacillati</taxon>
        <taxon>Bacillota</taxon>
        <taxon>Clostridia</taxon>
        <taxon>Lachnospirales</taxon>
        <taxon>Lachnospiraceae</taxon>
        <taxon>Hungatella</taxon>
    </lineage>
</organism>
<dbReference type="PANTHER" id="PTHR36449">
    <property type="entry name" value="ACETYLTRANSFERASE-RELATED"/>
    <property type="match status" value="1"/>
</dbReference>
<keyword evidence="2" id="KW-0012">Acyltransferase</keyword>
<comment type="caution">
    <text evidence="3">The sequence shown here is derived from an EMBL/GenBank/DDBJ whole genome shotgun (WGS) entry which is preliminary data.</text>
</comment>